<evidence type="ECO:0000313" key="1">
    <source>
        <dbReference type="EMBL" id="PJO65985.1"/>
    </source>
</evidence>
<reference evidence="1 2" key="1">
    <citation type="submission" date="2017-11" db="EMBL/GenBank/DDBJ databases">
        <title>Molecular characterization of Burkholderia pseudomallei and closely related isolates from Vietnam.</title>
        <authorList>
            <person name="Ustinov D.V."/>
            <person name="Antonov A.S."/>
            <person name="Avdusheva E.F."/>
            <person name="Shpak I.M."/>
            <person name="Zakharova I.B."/>
            <person name="Thi L.A."/>
            <person name="Teteryatnikova N."/>
            <person name="Lopasteyskaya Y.A."/>
            <person name="Kuzyutina J.A."/>
            <person name="Ngo T.N."/>
            <person name="Victorov D.V."/>
        </authorList>
    </citation>
    <scope>NUCLEOTIDE SEQUENCE [LARGE SCALE GENOMIC DNA]</scope>
    <source>
        <strain evidence="1 2">V1512</strain>
    </source>
</reference>
<dbReference type="AlphaFoldDB" id="A0AAX0UB11"/>
<protein>
    <submittedName>
        <fullName evidence="1">Uncharacterized protein</fullName>
    </submittedName>
</protein>
<accession>A0AAX0UB11</accession>
<dbReference type="EMBL" id="PHRB01000010">
    <property type="protein sequence ID" value="PJO65985.1"/>
    <property type="molecule type" value="Genomic_DNA"/>
</dbReference>
<organism evidence="1 2">
    <name type="scientific">Burkholderia pseudomallei</name>
    <name type="common">Pseudomonas pseudomallei</name>
    <dbReference type="NCBI Taxonomy" id="28450"/>
    <lineage>
        <taxon>Bacteria</taxon>
        <taxon>Pseudomonadati</taxon>
        <taxon>Pseudomonadota</taxon>
        <taxon>Betaproteobacteria</taxon>
        <taxon>Burkholderiales</taxon>
        <taxon>Burkholderiaceae</taxon>
        <taxon>Burkholderia</taxon>
        <taxon>pseudomallei group</taxon>
    </lineage>
</organism>
<name>A0AAX0UB11_BURPE</name>
<comment type="caution">
    <text evidence="1">The sequence shown here is derived from an EMBL/GenBank/DDBJ whole genome shotgun (WGS) entry which is preliminary data.</text>
</comment>
<gene>
    <name evidence="1" type="ORF">CWD88_12745</name>
</gene>
<sequence>MRRRAATKQFKSTHDEFDPKKIIKIRPAILPGHAISLNKIRRTPPYLINQDIEFTCTLFNSIDMPPGSFRARRLFPAAPSVARRLRENSVRPGKTDCPEPSIRSLQFLTIRRFA</sequence>
<dbReference type="Proteomes" id="UP000231878">
    <property type="component" value="Unassembled WGS sequence"/>
</dbReference>
<proteinExistence type="predicted"/>
<evidence type="ECO:0000313" key="2">
    <source>
        <dbReference type="Proteomes" id="UP000231878"/>
    </source>
</evidence>